<reference evidence="3" key="1">
    <citation type="journal article" date="2020" name="mSystems">
        <title>Genome- and Community-Level Interaction Insights into Carbon Utilization and Element Cycling Functions of Hydrothermarchaeota in Hydrothermal Sediment.</title>
        <authorList>
            <person name="Zhou Z."/>
            <person name="Liu Y."/>
            <person name="Xu W."/>
            <person name="Pan J."/>
            <person name="Luo Z.H."/>
            <person name="Li M."/>
        </authorList>
    </citation>
    <scope>NUCLEOTIDE SEQUENCE [LARGE SCALE GENOMIC DNA]</scope>
    <source>
        <strain evidence="3">SpSt-1121</strain>
    </source>
</reference>
<comment type="caution">
    <text evidence="3">The sequence shown here is derived from an EMBL/GenBank/DDBJ whole genome shotgun (WGS) entry which is preliminary data.</text>
</comment>
<dbReference type="InterPro" id="IPR055170">
    <property type="entry name" value="GFO_IDH_MocA-like_dom"/>
</dbReference>
<dbReference type="EMBL" id="DRZI01000153">
    <property type="protein sequence ID" value="HHP81736.1"/>
    <property type="molecule type" value="Genomic_DNA"/>
</dbReference>
<dbReference type="SUPFAM" id="SSF51735">
    <property type="entry name" value="NAD(P)-binding Rossmann-fold domains"/>
    <property type="match status" value="1"/>
</dbReference>
<feature type="domain" description="GFO/IDH/MocA-like oxidoreductase" evidence="2">
    <location>
        <begin position="161"/>
        <end position="263"/>
    </location>
</feature>
<accession>A0A7C5TI53</accession>
<dbReference type="Pfam" id="PF01408">
    <property type="entry name" value="GFO_IDH_MocA"/>
    <property type="match status" value="1"/>
</dbReference>
<protein>
    <submittedName>
        <fullName evidence="3">Gfo/Idh/MocA family oxidoreductase</fullName>
    </submittedName>
</protein>
<dbReference type="Pfam" id="PF22725">
    <property type="entry name" value="GFO_IDH_MocA_C3"/>
    <property type="match status" value="1"/>
</dbReference>
<dbReference type="InterPro" id="IPR000683">
    <property type="entry name" value="Gfo/Idh/MocA-like_OxRdtase_N"/>
</dbReference>
<organism evidence="3">
    <name type="scientific">Ignisphaera aggregans</name>
    <dbReference type="NCBI Taxonomy" id="334771"/>
    <lineage>
        <taxon>Archaea</taxon>
        <taxon>Thermoproteota</taxon>
        <taxon>Thermoprotei</taxon>
        <taxon>Desulfurococcales</taxon>
        <taxon>Desulfurococcaceae</taxon>
        <taxon>Ignisphaera</taxon>
    </lineage>
</organism>
<gene>
    <name evidence="3" type="ORF">ENM84_03635</name>
</gene>
<evidence type="ECO:0000259" key="2">
    <source>
        <dbReference type="Pfam" id="PF22725"/>
    </source>
</evidence>
<feature type="domain" description="Gfo/Idh/MocA-like oxidoreductase N-terminal" evidence="1">
    <location>
        <begin position="5"/>
        <end position="126"/>
    </location>
</feature>
<dbReference type="Gene3D" id="3.30.360.10">
    <property type="entry name" value="Dihydrodipicolinate Reductase, domain 2"/>
    <property type="match status" value="1"/>
</dbReference>
<name>A0A7C5TI53_9CREN</name>
<dbReference type="InterPro" id="IPR052515">
    <property type="entry name" value="Gfo/Idh/MocA_Oxidoreductase"/>
</dbReference>
<proteinExistence type="predicted"/>
<dbReference type="AlphaFoldDB" id="A0A7C5TI53"/>
<dbReference type="PANTHER" id="PTHR43249">
    <property type="entry name" value="UDP-N-ACETYL-2-AMINO-2-DEOXY-D-GLUCURONATE OXIDASE"/>
    <property type="match status" value="1"/>
</dbReference>
<dbReference type="PANTHER" id="PTHR43249:SF1">
    <property type="entry name" value="D-GLUCOSIDE 3-DEHYDROGENASE"/>
    <property type="match status" value="1"/>
</dbReference>
<evidence type="ECO:0000259" key="1">
    <source>
        <dbReference type="Pfam" id="PF01408"/>
    </source>
</evidence>
<sequence>MDKKIRIGFVGAGGIARAHAKYYKNIPFVEFEAVSDIDIEKAKEFAEIYGVPKDNVFKDYVDMFDKVQLDGVSICTPHKHHAAPTIYALKRGVHVLVEKPMAATASDALEMLRTAIQYRSILMVGFQNRFSPEIISAKKFAESGLLKGFYYGETVEGRERRRAVPPRLSFIDKELSGGGVLLDLGCYAIDNAMYILGYPEAIKVSGHIYTALGRNKEAASVVGSWGSWDVEKFTVEDFAVGKIVFKNNAVLWLKVAWAMHNDDLGRPFFLGLRGGLKLYPLEIYRDENGYMTTSRVVLPQKDVWVDKIGKFVEAIINGLNSPIDPRESVYEMIIIDALYRSAYNGGEEVKIYIPDEVKAIINNNILFME</sequence>
<dbReference type="InterPro" id="IPR036291">
    <property type="entry name" value="NAD(P)-bd_dom_sf"/>
</dbReference>
<evidence type="ECO:0000313" key="3">
    <source>
        <dbReference type="EMBL" id="HHP81736.1"/>
    </source>
</evidence>
<dbReference type="GO" id="GO:0000166">
    <property type="term" value="F:nucleotide binding"/>
    <property type="evidence" value="ECO:0007669"/>
    <property type="project" value="InterPro"/>
</dbReference>
<dbReference type="SUPFAM" id="SSF55347">
    <property type="entry name" value="Glyceraldehyde-3-phosphate dehydrogenase-like, C-terminal domain"/>
    <property type="match status" value="1"/>
</dbReference>
<dbReference type="Gene3D" id="3.40.50.720">
    <property type="entry name" value="NAD(P)-binding Rossmann-like Domain"/>
    <property type="match status" value="1"/>
</dbReference>